<sequence>MPGVCLEEASAEVSGTSTHLGSLKESLRSPGSPWPAELIALGPGGSARQEVLRKIQELSDSVHRDPFMVADLDMLASRHATSRRPLPRVWPFYAVKCCSSPWVLRVLAALGTGFDCASQVELEQVLSLGVAPSRIIFANPCKASAHIQYAAHRGVKLLTFDSEEELTKVAKHHPEARLVLRILAEDSKSRFPLNTKFGASLEACGHLLLRARDLGLAVVGVSFHVGSDCQTPQSFAQAIADCRRVFEMGLGAGHHMSLLDLGGGFPGAEGSEPVFEEVVINAALAQDFPEDTDVEVIAEPGRFYMAPVCTASVNIIGKKAVLGPGGHRKLLYYLNEGQYGSFRIFLREPTPRTPIVVKEFLSEPRLFPCTLYGPTCDAFDRLSLEEVWLHLQRLPARQQPLALGHHQIREHFEIQCFSVLGSGLQGLLPV</sequence>
<evidence type="ECO:0000256" key="4">
    <source>
        <dbReference type="ARBA" id="ARBA00023115"/>
    </source>
</evidence>
<dbReference type="InterPro" id="IPR022643">
    <property type="entry name" value="De-COase2_C"/>
</dbReference>
<dbReference type="Ensembl" id="ENSSDAT00000016768.1">
    <property type="protein sequence ID" value="ENSSDAP00000014794.1"/>
    <property type="gene ID" value="ENSSDAG00000013304.1"/>
</dbReference>
<keyword evidence="3 7" id="KW-0663">Pyridoxal phosphate</keyword>
<evidence type="ECO:0000256" key="1">
    <source>
        <dbReference type="ARBA" id="ARBA00001933"/>
    </source>
</evidence>
<dbReference type="PANTHER" id="PTHR11482:SF57">
    <property type="entry name" value="GENE MODEL 853, (NCBI)"/>
    <property type="match status" value="1"/>
</dbReference>
<dbReference type="Gene3D" id="3.20.20.10">
    <property type="entry name" value="Alanine racemase"/>
    <property type="match status" value="1"/>
</dbReference>
<evidence type="ECO:0000259" key="9">
    <source>
        <dbReference type="Pfam" id="PF00278"/>
    </source>
</evidence>
<feature type="domain" description="Orn/DAP/Arg decarboxylase 2 C-terminal" evidence="9">
    <location>
        <begin position="307"/>
        <end position="383"/>
    </location>
</feature>
<keyword evidence="5" id="KW-0456">Lyase</keyword>
<evidence type="ECO:0000313" key="11">
    <source>
        <dbReference type="Ensembl" id="ENSSDAP00000014794.1"/>
    </source>
</evidence>
<accession>A0A8C9PZJ2</accession>
<evidence type="ECO:0000313" key="12">
    <source>
        <dbReference type="Proteomes" id="UP000694422"/>
    </source>
</evidence>
<dbReference type="InterPro" id="IPR022657">
    <property type="entry name" value="De-COase2_CS"/>
</dbReference>
<keyword evidence="12" id="KW-1185">Reference proteome</keyword>
<evidence type="ECO:0000256" key="6">
    <source>
        <dbReference type="ARBA" id="ARBA00037173"/>
    </source>
</evidence>
<dbReference type="Proteomes" id="UP000694422">
    <property type="component" value="Unplaced"/>
</dbReference>
<dbReference type="PROSITE" id="PS00879">
    <property type="entry name" value="ODR_DC_2_2"/>
    <property type="match status" value="1"/>
</dbReference>
<dbReference type="InterPro" id="IPR002433">
    <property type="entry name" value="Orn_de-COase"/>
</dbReference>
<proteinExistence type="inferred from homology"/>
<feature type="active site" description="Proton donor" evidence="7">
    <location>
        <position position="376"/>
    </location>
</feature>
<feature type="domain" description="Orn/DAP/Arg decarboxylase 2 N-terminal" evidence="10">
    <location>
        <begin position="75"/>
        <end position="306"/>
    </location>
</feature>
<evidence type="ECO:0000259" key="10">
    <source>
        <dbReference type="Pfam" id="PF02784"/>
    </source>
</evidence>
<organism evidence="11 12">
    <name type="scientific">Spermophilus dauricus</name>
    <name type="common">Daurian ground squirrel</name>
    <dbReference type="NCBI Taxonomy" id="99837"/>
    <lineage>
        <taxon>Eukaryota</taxon>
        <taxon>Metazoa</taxon>
        <taxon>Chordata</taxon>
        <taxon>Craniata</taxon>
        <taxon>Vertebrata</taxon>
        <taxon>Euteleostomi</taxon>
        <taxon>Mammalia</taxon>
        <taxon>Eutheria</taxon>
        <taxon>Euarchontoglires</taxon>
        <taxon>Glires</taxon>
        <taxon>Rodentia</taxon>
        <taxon>Sciuromorpha</taxon>
        <taxon>Sciuridae</taxon>
        <taxon>Xerinae</taxon>
        <taxon>Marmotini</taxon>
        <taxon>Spermophilus</taxon>
    </lineage>
</organism>
<dbReference type="GO" id="GO:0033387">
    <property type="term" value="P:putrescine biosynthetic process from arginine, via ornithine"/>
    <property type="evidence" value="ECO:0007669"/>
    <property type="project" value="TreeGrafter"/>
</dbReference>
<dbReference type="SUPFAM" id="SSF50621">
    <property type="entry name" value="Alanine racemase C-terminal domain-like"/>
    <property type="match status" value="1"/>
</dbReference>
<dbReference type="InterPro" id="IPR000183">
    <property type="entry name" value="Orn/DAP/Arg_de-COase"/>
</dbReference>
<reference evidence="11" key="1">
    <citation type="submission" date="2025-08" db="UniProtKB">
        <authorList>
            <consortium name="Ensembl"/>
        </authorList>
    </citation>
    <scope>IDENTIFICATION</scope>
</reference>
<evidence type="ECO:0000256" key="7">
    <source>
        <dbReference type="PIRSR" id="PIRSR600183-50"/>
    </source>
</evidence>
<evidence type="ECO:0000256" key="3">
    <source>
        <dbReference type="ARBA" id="ARBA00022898"/>
    </source>
</evidence>
<reference evidence="11" key="2">
    <citation type="submission" date="2025-09" db="UniProtKB">
        <authorList>
            <consortium name="Ensembl"/>
        </authorList>
    </citation>
    <scope>IDENTIFICATION</scope>
</reference>
<dbReference type="PANTHER" id="PTHR11482">
    <property type="entry name" value="ARGININE/DIAMINOPIMELATE/ORNITHINE DECARBOXYLASE"/>
    <property type="match status" value="1"/>
</dbReference>
<dbReference type="GO" id="GO:0005737">
    <property type="term" value="C:cytoplasm"/>
    <property type="evidence" value="ECO:0007669"/>
    <property type="project" value="TreeGrafter"/>
</dbReference>
<evidence type="ECO:0000256" key="8">
    <source>
        <dbReference type="RuleBase" id="RU003737"/>
    </source>
</evidence>
<dbReference type="AlphaFoldDB" id="A0A8C9PZJ2"/>
<evidence type="ECO:0008006" key="13">
    <source>
        <dbReference type="Google" id="ProtNLM"/>
    </source>
</evidence>
<dbReference type="GO" id="GO:0016831">
    <property type="term" value="F:carboxy-lyase activity"/>
    <property type="evidence" value="ECO:0007669"/>
    <property type="project" value="UniProtKB-ARBA"/>
</dbReference>
<comment type="function">
    <text evidence="6">Catalyzes the first and rate-limiting step of polyamine biosynthesis that converts ornithine into putrescine, which is the precursor for the polyamines, spermidine and spermine. Polyamines are essential for cell proliferation and are implicated in cellular processes, ranging from DNA replication to apoptosis.</text>
</comment>
<dbReference type="PRINTS" id="PR01182">
    <property type="entry name" value="ORNDCRBXLASE"/>
</dbReference>
<dbReference type="PROSITE" id="PS00878">
    <property type="entry name" value="ODR_DC_2_1"/>
    <property type="match status" value="1"/>
</dbReference>
<evidence type="ECO:0000256" key="2">
    <source>
        <dbReference type="ARBA" id="ARBA00008872"/>
    </source>
</evidence>
<dbReference type="Gene3D" id="2.40.37.10">
    <property type="entry name" value="Lyase, Ornithine Decarboxylase, Chain A, domain 1"/>
    <property type="match status" value="1"/>
</dbReference>
<evidence type="ECO:0000256" key="5">
    <source>
        <dbReference type="ARBA" id="ARBA00023239"/>
    </source>
</evidence>
<feature type="modified residue" description="N6-(pyridoxal phosphate)lysine" evidence="7">
    <location>
        <position position="96"/>
    </location>
</feature>
<dbReference type="InterPro" id="IPR029066">
    <property type="entry name" value="PLP-binding_barrel"/>
</dbReference>
<dbReference type="PRINTS" id="PR01179">
    <property type="entry name" value="ODADCRBXLASE"/>
</dbReference>
<comment type="similarity">
    <text evidence="2 8">Belongs to the Orn/Lys/Arg decarboxylase class-II family.</text>
</comment>
<dbReference type="InterPro" id="IPR009006">
    <property type="entry name" value="Ala_racemase/Decarboxylase_C"/>
</dbReference>
<dbReference type="InterPro" id="IPR022653">
    <property type="entry name" value="De-COase2_pyr-phos_BS"/>
</dbReference>
<dbReference type="Pfam" id="PF02784">
    <property type="entry name" value="Orn_Arg_deC_N"/>
    <property type="match status" value="1"/>
</dbReference>
<dbReference type="FunFam" id="3.20.20.10:FF:000005">
    <property type="entry name" value="Ornithine decarboxylase"/>
    <property type="match status" value="1"/>
</dbReference>
<protein>
    <recommendedName>
        <fullName evidence="13">Ornithine decarboxylase</fullName>
    </recommendedName>
</protein>
<dbReference type="InterPro" id="IPR022644">
    <property type="entry name" value="De-COase2_N"/>
</dbReference>
<name>A0A8C9PZJ2_SPEDA</name>
<keyword evidence="4" id="KW-0620">Polyamine biosynthesis</keyword>
<comment type="cofactor">
    <cofactor evidence="1 7">
        <name>pyridoxal 5'-phosphate</name>
        <dbReference type="ChEBI" id="CHEBI:597326"/>
    </cofactor>
</comment>
<dbReference type="Pfam" id="PF00278">
    <property type="entry name" value="Orn_DAP_Arg_deC"/>
    <property type="match status" value="1"/>
</dbReference>
<dbReference type="SUPFAM" id="SSF51419">
    <property type="entry name" value="PLP-binding barrel"/>
    <property type="match status" value="1"/>
</dbReference>
<dbReference type="CDD" id="cd00622">
    <property type="entry name" value="PLPDE_III_ODC"/>
    <property type="match status" value="1"/>
</dbReference>